<keyword evidence="1" id="KW-1185">Reference proteome</keyword>
<dbReference type="RefSeq" id="XP_040607129.1">
    <property type="nucleotide sequence ID" value="XM_040751195.1"/>
</dbReference>
<protein>
    <submittedName>
        <fullName evidence="2 3">Uncharacterized protein LOC110342290</fullName>
    </submittedName>
</protein>
<organism evidence="1 7">
    <name type="scientific">Mesocricetus auratus</name>
    <name type="common">Golden hamster</name>
    <dbReference type="NCBI Taxonomy" id="10036"/>
    <lineage>
        <taxon>Eukaryota</taxon>
        <taxon>Metazoa</taxon>
        <taxon>Chordata</taxon>
        <taxon>Craniata</taxon>
        <taxon>Vertebrata</taxon>
        <taxon>Euteleostomi</taxon>
        <taxon>Mammalia</taxon>
        <taxon>Eutheria</taxon>
        <taxon>Euarchontoglires</taxon>
        <taxon>Glires</taxon>
        <taxon>Rodentia</taxon>
        <taxon>Myomorpha</taxon>
        <taxon>Muroidea</taxon>
        <taxon>Cricetidae</taxon>
        <taxon>Cricetinae</taxon>
        <taxon>Mesocricetus</taxon>
    </lineage>
</organism>
<gene>
    <name evidence="2 3 4 5 6 7" type="primary">LOC110342290</name>
</gene>
<dbReference type="RefSeq" id="XP_040607126.1">
    <property type="nucleotide sequence ID" value="XM_040751192.1"/>
</dbReference>
<evidence type="ECO:0000313" key="6">
    <source>
        <dbReference type="RefSeq" id="XP_040607129.1"/>
    </source>
</evidence>
<evidence type="ECO:0000313" key="3">
    <source>
        <dbReference type="RefSeq" id="XP_040607126.1"/>
    </source>
</evidence>
<evidence type="ECO:0000313" key="2">
    <source>
        <dbReference type="RefSeq" id="XP_040607125.1"/>
    </source>
</evidence>
<dbReference type="Proteomes" id="UP000886700">
    <property type="component" value="Unplaced"/>
</dbReference>
<accession>A0ABM2XWS2</accession>
<evidence type="ECO:0000313" key="5">
    <source>
        <dbReference type="RefSeq" id="XP_040607128.1"/>
    </source>
</evidence>
<evidence type="ECO:0000313" key="4">
    <source>
        <dbReference type="RefSeq" id="XP_040607127.1"/>
    </source>
</evidence>
<dbReference type="GeneID" id="110342290"/>
<name>A0ABM2XWS2_MESAU</name>
<evidence type="ECO:0000313" key="1">
    <source>
        <dbReference type="Proteomes" id="UP000886700"/>
    </source>
</evidence>
<dbReference type="RefSeq" id="XP_040607125.1">
    <property type="nucleotide sequence ID" value="XM_040751191.1"/>
</dbReference>
<evidence type="ECO:0000313" key="7">
    <source>
        <dbReference type="RefSeq" id="XP_040607130.1"/>
    </source>
</evidence>
<dbReference type="RefSeq" id="XP_040607128.1">
    <property type="nucleotide sequence ID" value="XM_040751194.1"/>
</dbReference>
<proteinExistence type="predicted"/>
<dbReference type="RefSeq" id="XP_040607127.1">
    <property type="nucleotide sequence ID" value="XM_040751193.1"/>
</dbReference>
<sequence length="327" mass="37388">MKRMAGPSRVKNFTLQWYIIWWWCYSPPEKVKDMAEEISWRDLSDANVQAVSRSLHLMWSITTLVKTVCSLSDLEENNCETPGPKAFYEGLAQNDMLYERKSNYRIGLKENHRKSRSTKRPAHRFTLPRFPLKRRWSELALPTFFTTSPQRPSNKGQESDCLKTVRVSEETENAVSFGETPEAEIEETITFSTTTLDLLGVLADRKCEMNHEPHDDATIMENEASADLSDLISQMTRDLTCAVSHSQHGNNGCEIVNDIMSMALPSPSPNEELQEANIASNRQSRRSWKGVRRQLRNLFRSLCCCFVTPSTKDTTSRVEDEAQTRGP</sequence>
<reference evidence="2 3" key="1">
    <citation type="submission" date="2025-05" db="UniProtKB">
        <authorList>
            <consortium name="RefSeq"/>
        </authorList>
    </citation>
    <scope>IDENTIFICATION</scope>
    <source>
        <tissue evidence="2 3">Liver</tissue>
    </source>
</reference>
<dbReference type="RefSeq" id="XP_040607130.1">
    <property type="nucleotide sequence ID" value="XM_040751196.1"/>
</dbReference>